<dbReference type="RefSeq" id="WP_181338763.1">
    <property type="nucleotide sequence ID" value="NZ_JAAKDE010000003.1"/>
</dbReference>
<dbReference type="InterPro" id="IPR029063">
    <property type="entry name" value="SAM-dependent_MTases_sf"/>
</dbReference>
<dbReference type="Gene3D" id="3.40.50.720">
    <property type="entry name" value="NAD(P)-binding Rossmann-like Domain"/>
    <property type="match status" value="1"/>
</dbReference>
<reference evidence="1" key="1">
    <citation type="submission" date="2020-06" db="EMBL/GenBank/DDBJ databases">
        <title>Novel chitinolytic bacterium.</title>
        <authorList>
            <person name="Ungkulpasvich U."/>
            <person name="Kosugi A."/>
            <person name="Uke A."/>
        </authorList>
    </citation>
    <scope>NUCLEOTIDE SEQUENCE</scope>
    <source>
        <strain evidence="1">UUS1-1</strain>
    </source>
</reference>
<dbReference type="AlphaFoldDB" id="A0A8J6HYE1"/>
<dbReference type="SUPFAM" id="SSF53335">
    <property type="entry name" value="S-adenosyl-L-methionine-dependent methyltransferases"/>
    <property type="match status" value="2"/>
</dbReference>
<comment type="caution">
    <text evidence="1">The sequence shown here is derived from an EMBL/GenBank/DDBJ whole genome shotgun (WGS) entry which is preliminary data.</text>
</comment>
<accession>A0A8J6HYE1</accession>
<evidence type="ECO:0000313" key="1">
    <source>
        <dbReference type="EMBL" id="MBA2132310.1"/>
    </source>
</evidence>
<dbReference type="GO" id="GO:0032259">
    <property type="term" value="P:methylation"/>
    <property type="evidence" value="ECO:0007669"/>
    <property type="project" value="UniProtKB-KW"/>
</dbReference>
<proteinExistence type="predicted"/>
<sequence length="343" mass="39675">MQDSKIKVLIFGTGEGSKKALEIIDLEKVQILAYLDNNRAKQGTVHNGVKVENPIAVDKYDYDYIVIASIYNQEITDQLLKMNVQRSKIIQLFQPKPKGVKVLVKEIYEDNMKYINILKDEYLSVYFKNYAICNMIPFDMERNKKLYNYPDYLIKGIDYVRVSTVELIAREVRERKIEGAIAELGVYKGDFSKLINDLFPDRIFYIFDTFEGFSQKDVEIEKSRNFSQAKAGHLGDTSVEIVVDKLSHKKNVVIKKGYFPQSATDLADELFSFVSIDVDLYKPTYEGLHFFYPRLSKGGYLLIHDYNNAYYSGVKEAVKQFWRETGINYIPLSDYLGSAVFIK</sequence>
<dbReference type="InterPro" id="IPR008884">
    <property type="entry name" value="TylF_MeTrfase"/>
</dbReference>
<keyword evidence="1" id="KW-0489">Methyltransferase</keyword>
<keyword evidence="2" id="KW-1185">Reference proteome</keyword>
<dbReference type="Gene3D" id="3.40.50.150">
    <property type="entry name" value="Vaccinia Virus protein VP39"/>
    <property type="match status" value="1"/>
</dbReference>
<keyword evidence="1" id="KW-0808">Transferase</keyword>
<protein>
    <submittedName>
        <fullName evidence="1">Class I SAM-dependent methyltransferase</fullName>
    </submittedName>
</protein>
<gene>
    <name evidence="1" type="ORF">G5B42_01935</name>
</gene>
<evidence type="ECO:0000313" key="2">
    <source>
        <dbReference type="Proteomes" id="UP000657177"/>
    </source>
</evidence>
<name>A0A8J6HYE1_9FIRM</name>
<dbReference type="GO" id="GO:0008168">
    <property type="term" value="F:methyltransferase activity"/>
    <property type="evidence" value="ECO:0007669"/>
    <property type="project" value="UniProtKB-KW"/>
</dbReference>
<dbReference type="PANTHER" id="PTHR40036:SF1">
    <property type="entry name" value="MACROCIN O-METHYLTRANSFERASE"/>
    <property type="match status" value="1"/>
</dbReference>
<dbReference type="EMBL" id="JAAKDE010000003">
    <property type="protein sequence ID" value="MBA2132310.1"/>
    <property type="molecule type" value="Genomic_DNA"/>
</dbReference>
<organism evidence="1 2">
    <name type="scientific">Capillibacterium thermochitinicola</name>
    <dbReference type="NCBI Taxonomy" id="2699427"/>
    <lineage>
        <taxon>Bacteria</taxon>
        <taxon>Bacillati</taxon>
        <taxon>Bacillota</taxon>
        <taxon>Capillibacterium</taxon>
    </lineage>
</organism>
<dbReference type="Pfam" id="PF05711">
    <property type="entry name" value="TylF"/>
    <property type="match status" value="1"/>
</dbReference>
<dbReference type="Proteomes" id="UP000657177">
    <property type="component" value="Unassembled WGS sequence"/>
</dbReference>
<dbReference type="PANTHER" id="PTHR40036">
    <property type="entry name" value="MACROCIN O-METHYLTRANSFERASE"/>
    <property type="match status" value="1"/>
</dbReference>